<gene>
    <name evidence="1" type="ORF">MNBD_BACTEROID05-992</name>
</gene>
<dbReference type="AlphaFoldDB" id="A0A3B0TWV4"/>
<organism evidence="1">
    <name type="scientific">hydrothermal vent metagenome</name>
    <dbReference type="NCBI Taxonomy" id="652676"/>
    <lineage>
        <taxon>unclassified sequences</taxon>
        <taxon>metagenomes</taxon>
        <taxon>ecological metagenomes</taxon>
    </lineage>
</organism>
<protein>
    <submittedName>
        <fullName evidence="1">Uncharacterized protein</fullName>
    </submittedName>
</protein>
<proteinExistence type="predicted"/>
<sequence length="99" mass="11154">MALSAYQFSGLNSKDAQYDININIGYESENEKWMKALTVAEKIYFASDDERPFGKDVRHFYSPVSVPETPKWAEGGELDYTIPGTDGKPARFAFYSGVK</sequence>
<reference evidence="1" key="1">
    <citation type="submission" date="2018-06" db="EMBL/GenBank/DDBJ databases">
        <authorList>
            <person name="Zhirakovskaya E."/>
        </authorList>
    </citation>
    <scope>NUCLEOTIDE SEQUENCE</scope>
</reference>
<accession>A0A3B0TWV4</accession>
<dbReference type="EMBL" id="UOEN01000024">
    <property type="protein sequence ID" value="VAW11546.1"/>
    <property type="molecule type" value="Genomic_DNA"/>
</dbReference>
<name>A0A3B0TWV4_9ZZZZ</name>
<evidence type="ECO:0000313" key="1">
    <source>
        <dbReference type="EMBL" id="VAW11546.1"/>
    </source>
</evidence>